<evidence type="ECO:0000256" key="1">
    <source>
        <dbReference type="ARBA" id="ARBA00005807"/>
    </source>
</evidence>
<organism evidence="3 4">
    <name type="scientific">Allacma fusca</name>
    <dbReference type="NCBI Taxonomy" id="39272"/>
    <lineage>
        <taxon>Eukaryota</taxon>
        <taxon>Metazoa</taxon>
        <taxon>Ecdysozoa</taxon>
        <taxon>Arthropoda</taxon>
        <taxon>Hexapoda</taxon>
        <taxon>Collembola</taxon>
        <taxon>Symphypleona</taxon>
        <taxon>Sminthuridae</taxon>
        <taxon>Allacma</taxon>
    </lineage>
</organism>
<reference evidence="3" key="1">
    <citation type="submission" date="2021-06" db="EMBL/GenBank/DDBJ databases">
        <authorList>
            <person name="Hodson N. C."/>
            <person name="Mongue J. A."/>
            <person name="Jaron S. K."/>
        </authorList>
    </citation>
    <scope>NUCLEOTIDE SEQUENCE</scope>
</reference>
<accession>A0A8J2Q5S5</accession>
<gene>
    <name evidence="3" type="ORF">AFUS01_LOCUS44438</name>
</gene>
<dbReference type="GO" id="GO:0000266">
    <property type="term" value="P:mitochondrial fission"/>
    <property type="evidence" value="ECO:0007669"/>
    <property type="project" value="TreeGrafter"/>
</dbReference>
<comment type="caution">
    <text evidence="3">The sequence shown here is derived from an EMBL/GenBank/DDBJ whole genome shotgun (WGS) entry which is preliminary data.</text>
</comment>
<name>A0A8J2Q5S5_9HEXA</name>
<dbReference type="AlphaFoldDB" id="A0A8J2Q5S5"/>
<keyword evidence="4" id="KW-1185">Reference proteome</keyword>
<dbReference type="InterPro" id="IPR007972">
    <property type="entry name" value="Mtfr1"/>
</dbReference>
<dbReference type="EMBL" id="CAJVCH010570471">
    <property type="protein sequence ID" value="CAG7835006.1"/>
    <property type="molecule type" value="Genomic_DNA"/>
</dbReference>
<sequence>MVDLGVLCGVILGYHYGVRPFAGIITERIGPLLESLRNAPHGVRYQVDALIQAYRMYQRRGSLVRTIAYYVPFLQPTPRITFGSLEDSNTHCTYIPRGFVSARKFIEEDTSETDESDYGESGLIHAFGPEEDLVSEEDARAESVSSSLWGSTDLTINFDLDIPRFHPKCSTPSLTQGSNESELHSNLESSTLNAATQAKVAALEHELSEMRIMIAKILATQTSLSVPSEVPATTEKPPVSLPPAPPPPPPPPPPPLPPAILVPSSKVINLRVGKPTEASLIKTVDKTPGNSQPATMSDVLKDLPSVRLRAVAK</sequence>
<dbReference type="Proteomes" id="UP000708208">
    <property type="component" value="Unassembled WGS sequence"/>
</dbReference>
<dbReference type="PANTHER" id="PTHR14215">
    <property type="entry name" value="PROTEIN OF UNKNOWN FUNCTION DUF729"/>
    <property type="match status" value="1"/>
</dbReference>
<dbReference type="GO" id="GO:0009060">
    <property type="term" value="P:aerobic respiration"/>
    <property type="evidence" value="ECO:0007669"/>
    <property type="project" value="TreeGrafter"/>
</dbReference>
<dbReference type="PANTHER" id="PTHR14215:SF0">
    <property type="entry name" value="WH2 DOMAIN-CONTAINING PROTEIN"/>
    <property type="match status" value="1"/>
</dbReference>
<comment type="similarity">
    <text evidence="1">Belongs to the MTFR1 family.</text>
</comment>
<evidence type="ECO:0000256" key="2">
    <source>
        <dbReference type="SAM" id="MobiDB-lite"/>
    </source>
</evidence>
<proteinExistence type="inferred from homology"/>
<dbReference type="Pfam" id="PF05308">
    <property type="entry name" value="Mito_fiss_reg"/>
    <property type="match status" value="1"/>
</dbReference>
<feature type="region of interest" description="Disordered" evidence="2">
    <location>
        <begin position="228"/>
        <end position="260"/>
    </location>
</feature>
<feature type="compositionally biased region" description="Pro residues" evidence="2">
    <location>
        <begin position="239"/>
        <end position="260"/>
    </location>
</feature>
<protein>
    <submittedName>
        <fullName evidence="3">Uncharacterized protein</fullName>
    </submittedName>
</protein>
<evidence type="ECO:0000313" key="3">
    <source>
        <dbReference type="EMBL" id="CAG7835006.1"/>
    </source>
</evidence>
<evidence type="ECO:0000313" key="4">
    <source>
        <dbReference type="Proteomes" id="UP000708208"/>
    </source>
</evidence>
<dbReference type="GO" id="GO:0005739">
    <property type="term" value="C:mitochondrion"/>
    <property type="evidence" value="ECO:0007669"/>
    <property type="project" value="TreeGrafter"/>
</dbReference>